<evidence type="ECO:0000256" key="11">
    <source>
        <dbReference type="ARBA" id="ARBA00022842"/>
    </source>
</evidence>
<evidence type="ECO:0000313" key="17">
    <source>
        <dbReference type="Proteomes" id="UP000192050"/>
    </source>
</evidence>
<feature type="binding site" evidence="15">
    <location>
        <position position="236"/>
    </location>
    <ligand>
        <name>Mg(2+)</name>
        <dbReference type="ChEBI" id="CHEBI:18420"/>
        <label>3</label>
    </ligand>
</feature>
<evidence type="ECO:0000256" key="2">
    <source>
        <dbReference type="ARBA" id="ARBA00001946"/>
    </source>
</evidence>
<dbReference type="NCBIfam" id="NF041126">
    <property type="entry name" value="FBP_aldo_phos"/>
    <property type="match status" value="1"/>
</dbReference>
<feature type="binding site" description="in other chain" evidence="15">
    <location>
        <position position="131"/>
    </location>
    <ligand>
        <name>beta-D-fructose 1,6-bisphosphate</name>
        <dbReference type="ChEBI" id="CHEBI:32966"/>
        <note>ligand shared between dimeric partners</note>
    </ligand>
</feature>
<feature type="binding site" evidence="15">
    <location>
        <position position="52"/>
    </location>
    <ligand>
        <name>Mg(2+)</name>
        <dbReference type="ChEBI" id="CHEBI:18420"/>
        <label>2</label>
    </ligand>
</feature>
<dbReference type="EC" id="4.1.2.13" evidence="15"/>
<organism evidence="16 17">
    <name type="scientific">Ferroplasma acidiphilum</name>
    <dbReference type="NCBI Taxonomy" id="74969"/>
    <lineage>
        <taxon>Archaea</taxon>
        <taxon>Methanobacteriati</taxon>
        <taxon>Thermoplasmatota</taxon>
        <taxon>Thermoplasmata</taxon>
        <taxon>Thermoplasmatales</taxon>
        <taxon>Ferroplasmaceae</taxon>
        <taxon>Ferroplasma</taxon>
    </lineage>
</organism>
<dbReference type="KEGG" id="fai:FAD_0332"/>
<dbReference type="EC" id="3.1.3.11" evidence="6 15"/>
<dbReference type="RefSeq" id="WP_009887351.1">
    <property type="nucleotide sequence ID" value="NZ_CP015363.1"/>
</dbReference>
<keyword evidence="9 15" id="KW-0479">Metal-binding</keyword>
<comment type="subunit">
    <text evidence="5 15">Homooctamer; dimer of tetramers.</text>
</comment>
<sequence>MKTTISHIKADIGSLPGHTVVYQPVVDEVENYVKNNSEGLISDFHISHIGDDIQITMVHTRGADNPEIHKLAWDAFKAGTEVAKKIGLYGAGQDLLKDAFSGNIKGMGPGVAELEITPRKAEPFIVYMMDKTEPGAFNYPIYKMFGDPFNTPGLVIDPNMHMGFKFEVWDIYNGKKIYLSLPEDTYDLLAFIGSKSKYVIKRVYTKNTHTKLPDENVAVITTDKLSFIAGEYVGKDDPAGIVRIQSGLPASGEALEPFANSYLVSGWMRGSFNGPMMPVGMDNAQMTRFDGPPRVMALGFVMKEGKLAGPVDMFRDVAFDYARNEALNMANYMRRMGVFEPHRLPDEDMEYTALPKILEKRAQDFKKIEDKGANSEMKGGQ</sequence>
<evidence type="ECO:0000256" key="3">
    <source>
        <dbReference type="ARBA" id="ARBA00004742"/>
    </source>
</evidence>
<comment type="catalytic activity">
    <reaction evidence="1 15">
        <text>beta-D-fructose 1,6-bisphosphate + H2O = beta-D-fructose 6-phosphate + phosphate</text>
        <dbReference type="Rhea" id="RHEA:11064"/>
        <dbReference type="ChEBI" id="CHEBI:15377"/>
        <dbReference type="ChEBI" id="CHEBI:32966"/>
        <dbReference type="ChEBI" id="CHEBI:43474"/>
        <dbReference type="ChEBI" id="CHEBI:57634"/>
        <dbReference type="EC" id="3.1.3.11"/>
    </reaction>
</comment>
<dbReference type="AlphaFoldDB" id="A0A1V0N2D3"/>
<feature type="binding site" evidence="15">
    <location>
        <position position="237"/>
    </location>
    <ligand>
        <name>Mg(2+)</name>
        <dbReference type="ChEBI" id="CHEBI:18420"/>
        <label>3</label>
    </ligand>
</feature>
<comment type="similarity">
    <text evidence="4 15">Belongs to the FBP aldolase/phosphatase family.</text>
</comment>
<feature type="binding site" evidence="15">
    <location>
        <position position="130"/>
    </location>
    <ligand>
        <name>Mg(2+)</name>
        <dbReference type="ChEBI" id="CHEBI:18420"/>
        <label>2</label>
    </ligand>
</feature>
<evidence type="ECO:0000256" key="10">
    <source>
        <dbReference type="ARBA" id="ARBA00022801"/>
    </source>
</evidence>
<evidence type="ECO:0000256" key="7">
    <source>
        <dbReference type="ARBA" id="ARBA00018635"/>
    </source>
</evidence>
<keyword evidence="8 15" id="KW-0312">Gluconeogenesis</keyword>
<dbReference type="Proteomes" id="UP000192050">
    <property type="component" value="Chromosome"/>
</dbReference>
<feature type="binding site" evidence="15">
    <location>
        <position position="51"/>
    </location>
    <ligand>
        <name>Mg(2+)</name>
        <dbReference type="ChEBI" id="CHEBI:18420"/>
        <label>1</label>
    </ligand>
</feature>
<feature type="active site" description="Schiff-base intermediate with DHAP; for FBP aldolase activity" evidence="15">
    <location>
        <position position="235"/>
    </location>
</feature>
<feature type="binding site" description="in other chain" evidence="15">
    <location>
        <position position="290"/>
    </location>
    <ligand>
        <name>beta-D-fructose 1,6-bisphosphate</name>
        <dbReference type="ChEBI" id="CHEBI:32966"/>
        <note>ligand shared between dimeric partners</note>
    </ligand>
</feature>
<keyword evidence="13 15" id="KW-0704">Schiff base</keyword>
<dbReference type="GO" id="GO:0000287">
    <property type="term" value="F:magnesium ion binding"/>
    <property type="evidence" value="ECO:0007669"/>
    <property type="project" value="UniProtKB-UniRule"/>
</dbReference>
<dbReference type="HAMAP" id="MF_02067">
    <property type="entry name" value="FBP_aldolase_phosphatase"/>
    <property type="match status" value="1"/>
</dbReference>
<feature type="binding site" evidence="15">
    <location>
        <position position="290"/>
    </location>
    <ligand>
        <name>dihydroxyacetone phosphate</name>
        <dbReference type="ChEBI" id="CHEBI:57642"/>
    </ligand>
</feature>
<feature type="binding site" evidence="15">
    <location>
        <position position="237"/>
    </location>
    <ligand>
        <name>Mg(2+)</name>
        <dbReference type="ChEBI" id="CHEBI:18420"/>
        <label>2</label>
    </ligand>
</feature>
<feature type="binding site" evidence="15">
    <location>
        <position position="235"/>
    </location>
    <ligand>
        <name>Mg(2+)</name>
        <dbReference type="ChEBI" id="CHEBI:18420"/>
        <label>3</label>
    </ligand>
</feature>
<dbReference type="GeneID" id="16025498"/>
<protein>
    <recommendedName>
        <fullName evidence="7 15">Fructose-1,6-bisphosphate aldolase/phosphatase</fullName>
        <shortName evidence="15">FBP A/P</shortName>
        <shortName evidence="15">FBP aldolase/phosphatase</shortName>
        <ecNumber evidence="6 15">3.1.3.11</ecNumber>
        <ecNumber evidence="15">4.1.2.13</ecNumber>
    </recommendedName>
</protein>
<dbReference type="PIRSF" id="PIRSF015647">
    <property type="entry name" value="FBPtase_archl"/>
    <property type="match status" value="1"/>
</dbReference>
<dbReference type="GO" id="GO:0042132">
    <property type="term" value="F:fructose 1,6-bisphosphate 1-phosphatase activity"/>
    <property type="evidence" value="ECO:0007669"/>
    <property type="project" value="UniProtKB-UniRule"/>
</dbReference>
<keyword evidence="10 15" id="KW-0378">Hydrolase</keyword>
<dbReference type="EMBL" id="CP015363">
    <property type="protein sequence ID" value="ARD84254.1"/>
    <property type="molecule type" value="Genomic_DNA"/>
</dbReference>
<evidence type="ECO:0000256" key="14">
    <source>
        <dbReference type="ARBA" id="ARBA00023277"/>
    </source>
</evidence>
<evidence type="ECO:0000256" key="13">
    <source>
        <dbReference type="ARBA" id="ARBA00023270"/>
    </source>
</evidence>
<feature type="binding site" description="in other chain" evidence="15">
    <location>
        <position position="89"/>
    </location>
    <ligand>
        <name>beta-D-fructose 1,6-bisphosphate</name>
        <dbReference type="ChEBI" id="CHEBI:32966"/>
        <note>ligand shared between dimeric partners</note>
    </ligand>
</feature>
<feature type="binding site" evidence="15">
    <location>
        <position position="18"/>
    </location>
    <ligand>
        <name>Mg(2+)</name>
        <dbReference type="ChEBI" id="CHEBI:18420"/>
        <label>1</label>
    </ligand>
</feature>
<dbReference type="PANTHER" id="PTHR38341:SF1">
    <property type="entry name" value="FRUCTOSE-1,6-BISPHOSPHATE ALDOLASE_PHOSPHATASE"/>
    <property type="match status" value="1"/>
</dbReference>
<comment type="pathway">
    <text evidence="3 15">Carbohydrate biosynthesis; gluconeogenesis.</text>
</comment>
<feature type="binding site" evidence="15">
    <location>
        <position position="51"/>
    </location>
    <ligand>
        <name>Mg(2+)</name>
        <dbReference type="ChEBI" id="CHEBI:18420"/>
        <label>2</label>
    </ligand>
</feature>
<evidence type="ECO:0000256" key="1">
    <source>
        <dbReference type="ARBA" id="ARBA00001273"/>
    </source>
</evidence>
<proteinExistence type="inferred from homology"/>
<evidence type="ECO:0000256" key="15">
    <source>
        <dbReference type="HAMAP-Rule" id="MF_02067"/>
    </source>
</evidence>
<dbReference type="UniPathway" id="UPA00138"/>
<feature type="binding site" evidence="15">
    <location>
        <begin position="245"/>
        <end position="246"/>
    </location>
    <ligand>
        <name>beta-D-fructose 1,6-bisphosphate</name>
        <dbReference type="ChEBI" id="CHEBI:32966"/>
        <note>ligand shared between dimeric partners</note>
    </ligand>
</feature>
<keyword evidence="14 15" id="KW-0119">Carbohydrate metabolism</keyword>
<name>A0A1V0N2D3_9ARCH</name>
<feature type="binding site" description="in other chain" evidence="15">
    <location>
        <position position="18"/>
    </location>
    <ligand>
        <name>beta-D-fructose 1,6-bisphosphate</name>
        <dbReference type="ChEBI" id="CHEBI:32966"/>
        <note>ligand shared between dimeric partners</note>
    </ligand>
</feature>
<reference evidence="16 17" key="1">
    <citation type="submission" date="2011-10" db="EMBL/GenBank/DDBJ databases">
        <title>Metabolic and evolutionary patterns in the extreme acidophile Ferroplasma acidiphilum.</title>
        <authorList>
            <person name="Golyshina O.V."/>
            <person name="Kozyavkin S.A."/>
            <person name="Tatusov R.L."/>
            <person name="Slesarev A.I."/>
            <person name="Golyshin P.N."/>
        </authorList>
    </citation>
    <scope>NUCLEOTIDE SEQUENCE [LARGE SCALE GENOMIC DNA]</scope>
    <source>
        <strain evidence="17">Y</strain>
    </source>
</reference>
<evidence type="ECO:0000256" key="12">
    <source>
        <dbReference type="ARBA" id="ARBA00023239"/>
    </source>
</evidence>
<comment type="domain">
    <text evidence="15">Consists of a single catalytic domain, but remodels its active-site architecture via a large structural change to exhibit dual activities.</text>
</comment>
<feature type="binding site" evidence="15">
    <location>
        <position position="11"/>
    </location>
    <ligand>
        <name>Mg(2+)</name>
        <dbReference type="ChEBI" id="CHEBI:18420"/>
        <label>1</label>
    </ligand>
</feature>
<comment type="cofactor">
    <cofactor evidence="2 15">
        <name>Mg(2+)</name>
        <dbReference type="ChEBI" id="CHEBI:18420"/>
    </cofactor>
</comment>
<feature type="binding site" description="in other chain" evidence="15">
    <location>
        <position position="269"/>
    </location>
    <ligand>
        <name>beta-D-fructose 1,6-bisphosphate</name>
        <dbReference type="ChEBI" id="CHEBI:32966"/>
        <note>ligand shared between dimeric partners</note>
    </ligand>
</feature>
<dbReference type="Pfam" id="PF01950">
    <property type="entry name" value="FBPase_3"/>
    <property type="match status" value="1"/>
</dbReference>
<dbReference type="OrthoDB" id="5829at2157"/>
<dbReference type="InterPro" id="IPR002803">
    <property type="entry name" value="FBPase_V"/>
</dbReference>
<dbReference type="GO" id="GO:0006094">
    <property type="term" value="P:gluconeogenesis"/>
    <property type="evidence" value="ECO:0007669"/>
    <property type="project" value="UniProtKB-UniRule"/>
</dbReference>
<feature type="binding site" evidence="15">
    <location>
        <position position="131"/>
    </location>
    <ligand>
        <name>dihydroxyacetone phosphate</name>
        <dbReference type="ChEBI" id="CHEBI:57642"/>
    </ligand>
</feature>
<keyword evidence="12 15" id="KW-0456">Lyase</keyword>
<accession>A0A1V0N2D3</accession>
<comment type="catalytic activity">
    <reaction evidence="15">
        <text>beta-D-fructose 1,6-bisphosphate = D-glyceraldehyde 3-phosphate + dihydroxyacetone phosphate</text>
        <dbReference type="Rhea" id="RHEA:14729"/>
        <dbReference type="ChEBI" id="CHEBI:32966"/>
        <dbReference type="ChEBI" id="CHEBI:57642"/>
        <dbReference type="ChEBI" id="CHEBI:59776"/>
        <dbReference type="EC" id="4.1.2.13"/>
    </reaction>
</comment>
<dbReference type="SUPFAM" id="SSF111249">
    <property type="entry name" value="Sulfolobus fructose-1,6-bisphosphatase-like"/>
    <property type="match status" value="1"/>
</dbReference>
<evidence type="ECO:0000256" key="5">
    <source>
        <dbReference type="ARBA" id="ARBA00011820"/>
    </source>
</evidence>
<feature type="binding site" description="in other chain" evidence="15">
    <location>
        <position position="351"/>
    </location>
    <ligand>
        <name>beta-D-fructose 1,6-bisphosphate</name>
        <dbReference type="ChEBI" id="CHEBI:32966"/>
        <note>ligand shared between dimeric partners</note>
    </ligand>
</feature>
<keyword evidence="11 15" id="KW-0460">Magnesium</keyword>
<comment type="function">
    <text evidence="15">Catalyzes two subsequent steps in gluconeogenesis: the aldol condensation of dihydroxyacetone phosphate (DHAP) and glyceraldehyde-3-phosphate (GA3P) to fructose-1,6-bisphosphate (FBP), and the dephosphorylation of FBP to fructose-6-phosphate (F6P).</text>
</comment>
<dbReference type="STRING" id="74969.FAD_0332"/>
<evidence type="ECO:0000256" key="9">
    <source>
        <dbReference type="ARBA" id="ARBA00022723"/>
    </source>
</evidence>
<dbReference type="GO" id="GO:0004332">
    <property type="term" value="F:fructose-bisphosphate aldolase activity"/>
    <property type="evidence" value="ECO:0007669"/>
    <property type="project" value="UniProtKB-UniRule"/>
</dbReference>
<evidence type="ECO:0000313" key="16">
    <source>
        <dbReference type="EMBL" id="ARD84254.1"/>
    </source>
</evidence>
<dbReference type="PANTHER" id="PTHR38341">
    <property type="entry name" value="FRUCTOSE-1,6-BISPHOSPHATE ALDOLASE/PHOSPHATASE"/>
    <property type="match status" value="1"/>
</dbReference>
<feature type="binding site" evidence="15">
    <location>
        <position position="269"/>
    </location>
    <ligand>
        <name>dihydroxyacetone phosphate</name>
        <dbReference type="ChEBI" id="CHEBI:57642"/>
    </ligand>
</feature>
<evidence type="ECO:0000256" key="4">
    <source>
        <dbReference type="ARBA" id="ARBA00010693"/>
    </source>
</evidence>
<evidence type="ECO:0000256" key="6">
    <source>
        <dbReference type="ARBA" id="ARBA00013093"/>
    </source>
</evidence>
<feature type="active site" description="Proton acceptor; for FBP phosphatase activity" evidence="15">
    <location>
        <position position="11"/>
    </location>
</feature>
<keyword evidence="17" id="KW-1185">Reference proteome</keyword>
<feature type="binding site" description="in other chain" evidence="15">
    <location>
        <begin position="102"/>
        <end position="103"/>
    </location>
    <ligand>
        <name>beta-D-fructose 1,6-bisphosphate</name>
        <dbReference type="ChEBI" id="CHEBI:32966"/>
        <note>ligand shared between dimeric partners</note>
    </ligand>
</feature>
<gene>
    <name evidence="15" type="primary">fbp</name>
    <name evidence="16" type="ORF">FAD_0332</name>
</gene>
<feature type="active site" description="Proton donor/acceptor; for FBP aldolase activity" evidence="15">
    <location>
        <position position="232"/>
    </location>
</feature>
<dbReference type="GeneID" id="84218831"/>
<feature type="binding site" evidence="15">
    <location>
        <position position="93"/>
    </location>
    <ligand>
        <name>Mg(2+)</name>
        <dbReference type="ChEBI" id="CHEBI:18420"/>
        <label>1</label>
    </ligand>
</feature>
<feature type="binding site" evidence="15">
    <location>
        <position position="236"/>
    </location>
    <ligand>
        <name>Mg(2+)</name>
        <dbReference type="ChEBI" id="CHEBI:18420"/>
        <label>4</label>
    </ligand>
</feature>
<dbReference type="InterPro" id="IPR036076">
    <property type="entry name" value="FBPase_V_sf"/>
</dbReference>
<feature type="binding site" evidence="15">
    <location>
        <position position="18"/>
    </location>
    <ligand>
        <name>dihydroxyacetone phosphate</name>
        <dbReference type="ChEBI" id="CHEBI:57642"/>
    </ligand>
</feature>
<evidence type="ECO:0000256" key="8">
    <source>
        <dbReference type="ARBA" id="ARBA00022432"/>
    </source>
</evidence>